<feature type="compositionally biased region" description="Basic and acidic residues" evidence="1">
    <location>
        <begin position="1"/>
        <end position="26"/>
    </location>
</feature>
<evidence type="ECO:0000256" key="1">
    <source>
        <dbReference type="SAM" id="MobiDB-lite"/>
    </source>
</evidence>
<organism evidence="2 3">
    <name type="scientific">Mycena maculata</name>
    <dbReference type="NCBI Taxonomy" id="230809"/>
    <lineage>
        <taxon>Eukaryota</taxon>
        <taxon>Fungi</taxon>
        <taxon>Dikarya</taxon>
        <taxon>Basidiomycota</taxon>
        <taxon>Agaricomycotina</taxon>
        <taxon>Agaricomycetes</taxon>
        <taxon>Agaricomycetidae</taxon>
        <taxon>Agaricales</taxon>
        <taxon>Marasmiineae</taxon>
        <taxon>Mycenaceae</taxon>
        <taxon>Mycena</taxon>
    </lineage>
</organism>
<sequence length="305" mass="33442">MDSGRNAERALLRDKHQDRPLVHPDTSDDESTVSDASDDQSPTSRAYNIIGKLTPRTAKDLLRILPLFGGGAKRGRDEDEQSGERRAAKKMREEIVLQPGMSLPTLTLIKLNALLPGGKQPTLGFFERVEDAKANYRAIRATDSYGGGYGALTRHYKFKFGPSDPNISTIQRDTVDSAHATIRNSLSMTRYQAARATEIQVAYVFPPSLNGFASSFIFKFRRLAFDPLSSLASYFIASGNSRAGILPVHIFLCTTKQLPISSSICTLSRPTASLHSPYPMDSEAGGVTHRIAKDIGISACVRKQH</sequence>
<comment type="caution">
    <text evidence="2">The sequence shown here is derived from an EMBL/GenBank/DDBJ whole genome shotgun (WGS) entry which is preliminary data.</text>
</comment>
<reference evidence="2" key="1">
    <citation type="submission" date="2023-03" db="EMBL/GenBank/DDBJ databases">
        <title>Massive genome expansion in bonnet fungi (Mycena s.s.) driven by repeated elements and novel gene families across ecological guilds.</title>
        <authorList>
            <consortium name="Lawrence Berkeley National Laboratory"/>
            <person name="Harder C.B."/>
            <person name="Miyauchi S."/>
            <person name="Viragh M."/>
            <person name="Kuo A."/>
            <person name="Thoen E."/>
            <person name="Andreopoulos B."/>
            <person name="Lu D."/>
            <person name="Skrede I."/>
            <person name="Drula E."/>
            <person name="Henrissat B."/>
            <person name="Morin E."/>
            <person name="Kohler A."/>
            <person name="Barry K."/>
            <person name="LaButti K."/>
            <person name="Morin E."/>
            <person name="Salamov A."/>
            <person name="Lipzen A."/>
            <person name="Mereny Z."/>
            <person name="Hegedus B."/>
            <person name="Baldrian P."/>
            <person name="Stursova M."/>
            <person name="Weitz H."/>
            <person name="Taylor A."/>
            <person name="Grigoriev I.V."/>
            <person name="Nagy L.G."/>
            <person name="Martin F."/>
            <person name="Kauserud H."/>
        </authorList>
    </citation>
    <scope>NUCLEOTIDE SEQUENCE</scope>
    <source>
        <strain evidence="2">CBHHK188m</strain>
    </source>
</reference>
<dbReference type="EMBL" id="JARJLG010000141">
    <property type="protein sequence ID" value="KAJ7737767.1"/>
    <property type="molecule type" value="Genomic_DNA"/>
</dbReference>
<accession>A0AAD7MYL8</accession>
<keyword evidence="3" id="KW-1185">Reference proteome</keyword>
<feature type="region of interest" description="Disordered" evidence="1">
    <location>
        <begin position="1"/>
        <end position="45"/>
    </location>
</feature>
<proteinExistence type="predicted"/>
<dbReference type="Proteomes" id="UP001215280">
    <property type="component" value="Unassembled WGS sequence"/>
</dbReference>
<name>A0AAD7MYL8_9AGAR</name>
<protein>
    <submittedName>
        <fullName evidence="2">Uncharacterized protein</fullName>
    </submittedName>
</protein>
<feature type="compositionally biased region" description="Acidic residues" evidence="1">
    <location>
        <begin position="27"/>
        <end position="38"/>
    </location>
</feature>
<evidence type="ECO:0000313" key="2">
    <source>
        <dbReference type="EMBL" id="KAJ7737767.1"/>
    </source>
</evidence>
<evidence type="ECO:0000313" key="3">
    <source>
        <dbReference type="Proteomes" id="UP001215280"/>
    </source>
</evidence>
<dbReference type="AlphaFoldDB" id="A0AAD7MYL8"/>
<gene>
    <name evidence="2" type="ORF">DFH07DRAFT_779209</name>
</gene>